<organism evidence="2 3">
    <name type="scientific">Actinosynnema pretiosum subsp. pretiosum</name>
    <dbReference type="NCBI Taxonomy" id="103721"/>
    <lineage>
        <taxon>Bacteria</taxon>
        <taxon>Bacillati</taxon>
        <taxon>Actinomycetota</taxon>
        <taxon>Actinomycetes</taxon>
        <taxon>Pseudonocardiales</taxon>
        <taxon>Pseudonocardiaceae</taxon>
        <taxon>Actinosynnema</taxon>
    </lineage>
</organism>
<dbReference type="Pfam" id="PF18937">
    <property type="entry name" value="DUF5685"/>
    <property type="match status" value="1"/>
</dbReference>
<evidence type="ECO:0000313" key="3">
    <source>
        <dbReference type="Proteomes" id="UP000677152"/>
    </source>
</evidence>
<protein>
    <recommendedName>
        <fullName evidence="4">Regulatory protein</fullName>
    </recommendedName>
</protein>
<dbReference type="InterPro" id="IPR043740">
    <property type="entry name" value="DUF5685"/>
</dbReference>
<feature type="compositionally biased region" description="Basic and acidic residues" evidence="1">
    <location>
        <begin position="282"/>
        <end position="295"/>
    </location>
</feature>
<evidence type="ECO:0000256" key="1">
    <source>
        <dbReference type="SAM" id="MobiDB-lite"/>
    </source>
</evidence>
<proteinExistence type="predicted"/>
<dbReference type="AlphaFoldDB" id="A0AA45L480"/>
<evidence type="ECO:0000313" key="2">
    <source>
        <dbReference type="EMBL" id="QUF03204.1"/>
    </source>
</evidence>
<feature type="compositionally biased region" description="Basic and acidic residues" evidence="1">
    <location>
        <begin position="314"/>
        <end position="334"/>
    </location>
</feature>
<dbReference type="Proteomes" id="UP000677152">
    <property type="component" value="Chromosome"/>
</dbReference>
<reference evidence="2" key="1">
    <citation type="submission" date="2021-04" db="EMBL/GenBank/DDBJ databases">
        <title>Genomic sequence of Actinosynnema pretiosum subsp. pretiosum ATCC 31280 (C-14919).</title>
        <authorList>
            <person name="Bai L."/>
            <person name="Wang X."/>
            <person name="Xiao Y."/>
        </authorList>
    </citation>
    <scope>NUCLEOTIDE SEQUENCE</scope>
    <source>
        <strain evidence="2">ATCC 31280</strain>
    </source>
</reference>
<name>A0AA45L480_9PSEU</name>
<feature type="region of interest" description="Disordered" evidence="1">
    <location>
        <begin position="282"/>
        <end position="363"/>
    </location>
</feature>
<evidence type="ECO:0008006" key="4">
    <source>
        <dbReference type="Google" id="ProtNLM"/>
    </source>
</evidence>
<feature type="compositionally biased region" description="Gly residues" evidence="1">
    <location>
        <begin position="342"/>
        <end position="352"/>
    </location>
</feature>
<accession>A0AA45L480</accession>
<sequence>MFGILRPCRHRLGQHLGDAWIAHLCGLCLALRDDHGHLARLVTNYDGLVVSALVEAQSGGSHRDAGPCALRGMRSARVATGPSARLAASISLVLASAKVADHVADGDGAFGRAGGRGVGRAVARRWAAQAAETGADLGFDTSVLVSAVLRQQEVEAAAGLGSSVLLVTAPTEEAAGAALAQTALLAGRPGNAEPLREVGRLFGRVAHLVDAVEDVARDRASGAWNPLLATGVSPAEARRLCDDAVLGVELALREVELADGALVHALLVHELRRAVGRAFGDEHAHGDRGGHEHPRPGLPGYGEHAPVAHAPAPPDHDSPSHDSPGDDSPGDRPPTDPPDEPPGGGGEGGGGVPPEPGSFLWAWPKLTEPPTGRGPLLGCLAAFYQCATCQQCCRDPFPGPWSGKPRSGCGDACECCDCCECCSCCGNKPGGSGGCDCCDCCSCGD</sequence>
<dbReference type="EMBL" id="CP073249">
    <property type="protein sequence ID" value="QUF03204.1"/>
    <property type="molecule type" value="Genomic_DNA"/>
</dbReference>
<gene>
    <name evidence="2" type="ORF">KCV87_27870</name>
</gene>